<name>A0A3D9LP29_9FLAO</name>
<keyword evidence="2" id="KW-1185">Reference proteome</keyword>
<accession>A0A3D9LP29</accession>
<dbReference type="RefSeq" id="WP_115811513.1">
    <property type="nucleotide sequence ID" value="NZ_QREI01000007.1"/>
</dbReference>
<sequence length="175" mass="19605">MKLLRKASYVSALAIVFSFTYQCSSSKVETSQFESSTAFKVEPVVFQEWYAGLNVGGTGINVFVPVVNKSDDIVIDSIYFRNLKGKLVQKNDKYVAILKNHSPNYTFTIPKKSNDYPFDLSQSECAISFIENGETKYFKTTNLNEVAGIYYENGPPPVNEDALSTVVAFTEDDKE</sequence>
<protein>
    <submittedName>
        <fullName evidence="1">Uncharacterized protein</fullName>
    </submittedName>
</protein>
<dbReference type="EMBL" id="QREI01000007">
    <property type="protein sequence ID" value="REE08436.1"/>
    <property type="molecule type" value="Genomic_DNA"/>
</dbReference>
<evidence type="ECO:0000313" key="1">
    <source>
        <dbReference type="EMBL" id="REE08436.1"/>
    </source>
</evidence>
<organism evidence="1 2">
    <name type="scientific">Winogradskyella pacifica</name>
    <dbReference type="NCBI Taxonomy" id="664642"/>
    <lineage>
        <taxon>Bacteria</taxon>
        <taxon>Pseudomonadati</taxon>
        <taxon>Bacteroidota</taxon>
        <taxon>Flavobacteriia</taxon>
        <taxon>Flavobacteriales</taxon>
        <taxon>Flavobacteriaceae</taxon>
        <taxon>Winogradskyella</taxon>
    </lineage>
</organism>
<gene>
    <name evidence="1" type="ORF">DFQ09_107115</name>
</gene>
<proteinExistence type="predicted"/>
<dbReference type="AlphaFoldDB" id="A0A3D9LP29"/>
<evidence type="ECO:0000313" key="2">
    <source>
        <dbReference type="Proteomes" id="UP000256919"/>
    </source>
</evidence>
<dbReference type="OrthoDB" id="1364277at2"/>
<reference evidence="1 2" key="1">
    <citation type="submission" date="2018-07" db="EMBL/GenBank/DDBJ databases">
        <title>Genomic Encyclopedia of Type Strains, Phase III (KMG-III): the genomes of soil and plant-associated and newly described type strains.</title>
        <authorList>
            <person name="Whitman W."/>
        </authorList>
    </citation>
    <scope>NUCLEOTIDE SEQUENCE [LARGE SCALE GENOMIC DNA]</scope>
    <source>
        <strain evidence="1 2">CECT 7948</strain>
    </source>
</reference>
<comment type="caution">
    <text evidence="1">The sequence shown here is derived from an EMBL/GenBank/DDBJ whole genome shotgun (WGS) entry which is preliminary data.</text>
</comment>
<dbReference type="Proteomes" id="UP000256919">
    <property type="component" value="Unassembled WGS sequence"/>
</dbReference>